<evidence type="ECO:0000259" key="8">
    <source>
        <dbReference type="Pfam" id="PF17745"/>
    </source>
</evidence>
<evidence type="ECO:0000256" key="4">
    <source>
        <dbReference type="ARBA" id="ARBA00024778"/>
    </source>
</evidence>
<dbReference type="OrthoDB" id="29098at2759"/>
<evidence type="ECO:0000313" key="9">
    <source>
        <dbReference type="EMBL" id="ETN41134.1"/>
    </source>
</evidence>
<name>W2RZL6_CYPE1</name>
<dbReference type="STRING" id="1220924.W2RZL6"/>
<reference evidence="9 10" key="1">
    <citation type="submission" date="2013-03" db="EMBL/GenBank/DDBJ databases">
        <title>The Genome Sequence of Phialophora europaea CBS 101466.</title>
        <authorList>
            <consortium name="The Broad Institute Genomics Platform"/>
            <person name="Cuomo C."/>
            <person name="de Hoog S."/>
            <person name="Gorbushina A."/>
            <person name="Walker B."/>
            <person name="Young S.K."/>
            <person name="Zeng Q."/>
            <person name="Gargeya S."/>
            <person name="Fitzgerald M."/>
            <person name="Haas B."/>
            <person name="Abouelleil A."/>
            <person name="Allen A.W."/>
            <person name="Alvarado L."/>
            <person name="Arachchi H.M."/>
            <person name="Berlin A.M."/>
            <person name="Chapman S.B."/>
            <person name="Gainer-Dewar J."/>
            <person name="Goldberg J."/>
            <person name="Griggs A."/>
            <person name="Gujja S."/>
            <person name="Hansen M."/>
            <person name="Howarth C."/>
            <person name="Imamovic A."/>
            <person name="Ireland A."/>
            <person name="Larimer J."/>
            <person name="McCowan C."/>
            <person name="Murphy C."/>
            <person name="Pearson M."/>
            <person name="Poon T.W."/>
            <person name="Priest M."/>
            <person name="Roberts A."/>
            <person name="Saif S."/>
            <person name="Shea T."/>
            <person name="Sisk P."/>
            <person name="Sykes S."/>
            <person name="Wortman J."/>
            <person name="Nusbaum C."/>
            <person name="Birren B."/>
        </authorList>
    </citation>
    <scope>NUCLEOTIDE SEQUENCE [LARGE SCALE GENOMIC DNA]</scope>
    <source>
        <strain evidence="9 10">CBS 101466</strain>
    </source>
</reference>
<evidence type="ECO:0000256" key="6">
    <source>
        <dbReference type="SAM" id="MobiDB-lite"/>
    </source>
</evidence>
<keyword evidence="3" id="KW-0539">Nucleus</keyword>
<proteinExistence type="predicted"/>
<feature type="region of interest" description="Disordered" evidence="6">
    <location>
        <begin position="365"/>
        <end position="408"/>
    </location>
</feature>
<feature type="domain" description="Rnh202 triple barrel" evidence="8">
    <location>
        <begin position="37"/>
        <end position="125"/>
    </location>
</feature>
<dbReference type="HOGENOM" id="CLU_057573_0_0_1"/>
<dbReference type="Pfam" id="PF09468">
    <property type="entry name" value="RNase_H2-Ydr279"/>
    <property type="match status" value="1"/>
</dbReference>
<dbReference type="EMBL" id="KB822719">
    <property type="protein sequence ID" value="ETN41134.1"/>
    <property type="molecule type" value="Genomic_DNA"/>
</dbReference>
<organism evidence="9 10">
    <name type="scientific">Cyphellophora europaea (strain CBS 101466)</name>
    <name type="common">Phialophora europaea</name>
    <dbReference type="NCBI Taxonomy" id="1220924"/>
    <lineage>
        <taxon>Eukaryota</taxon>
        <taxon>Fungi</taxon>
        <taxon>Dikarya</taxon>
        <taxon>Ascomycota</taxon>
        <taxon>Pezizomycotina</taxon>
        <taxon>Eurotiomycetes</taxon>
        <taxon>Chaetothyriomycetidae</taxon>
        <taxon>Chaetothyriales</taxon>
        <taxon>Cyphellophoraceae</taxon>
        <taxon>Cyphellophora</taxon>
    </lineage>
</organism>
<accession>W2RZL6</accession>
<dbReference type="GO" id="GO:0032299">
    <property type="term" value="C:ribonuclease H2 complex"/>
    <property type="evidence" value="ECO:0007669"/>
    <property type="project" value="InterPro"/>
</dbReference>
<dbReference type="Pfam" id="PF17745">
    <property type="entry name" value="Ydr279_N"/>
    <property type="match status" value="1"/>
</dbReference>
<dbReference type="RefSeq" id="XP_008715643.1">
    <property type="nucleotide sequence ID" value="XM_008717421.1"/>
</dbReference>
<evidence type="ECO:0000259" key="7">
    <source>
        <dbReference type="Pfam" id="PF09468"/>
    </source>
</evidence>
<dbReference type="GO" id="GO:0005654">
    <property type="term" value="C:nucleoplasm"/>
    <property type="evidence" value="ECO:0007669"/>
    <property type="project" value="TreeGrafter"/>
</dbReference>
<dbReference type="CDD" id="cd09270">
    <property type="entry name" value="RNase_H2-B"/>
    <property type="match status" value="1"/>
</dbReference>
<dbReference type="AlphaFoldDB" id="W2RZL6"/>
<dbReference type="InParanoid" id="W2RZL6"/>
<dbReference type="VEuPathDB" id="FungiDB:HMPREF1541_03069"/>
<dbReference type="GO" id="GO:0006401">
    <property type="term" value="P:RNA catabolic process"/>
    <property type="evidence" value="ECO:0007669"/>
    <property type="project" value="TreeGrafter"/>
</dbReference>
<gene>
    <name evidence="9" type="ORF">HMPREF1541_03069</name>
</gene>
<comment type="subcellular location">
    <subcellularLocation>
        <location evidence="1">Nucleus</location>
    </subcellularLocation>
</comment>
<evidence type="ECO:0000256" key="2">
    <source>
        <dbReference type="ARBA" id="ARBA00019062"/>
    </source>
</evidence>
<dbReference type="Proteomes" id="UP000030752">
    <property type="component" value="Unassembled WGS sequence"/>
</dbReference>
<dbReference type="InterPro" id="IPR040456">
    <property type="entry name" value="RNase_H2_suB"/>
</dbReference>
<dbReference type="Gene3D" id="1.10.20.120">
    <property type="match status" value="1"/>
</dbReference>
<keyword evidence="10" id="KW-1185">Reference proteome</keyword>
<dbReference type="InterPro" id="IPR019024">
    <property type="entry name" value="RNase_H2_suB_wHTH"/>
</dbReference>
<comment type="function">
    <text evidence="4">Non catalytic subunit of RNase H2, an endonuclease that specifically degrades the RNA of RNA:DNA hybrids. Participates in DNA replication, possibly by mediating the removal of lagging-strand Okazaki fragment RNA primers during DNA replication. Mediates the excision of single ribonucleotides from DNA:RNA duplexes.</text>
</comment>
<sequence length="429" mass="47099">MGVKTRSASSSPVKMATPTLAAQTSNVQQQEPLKVLLLPTNLSSEARILNLRHPLDGSSKRFLFCPKRGLYEFTRVCHPPSEYRSILLSKPQTRGDGPAKADDSAAVSDGYVTKDAQMMVATPFDLCFVLLAVLPSSMAGSPKALFQPVDDLFENSVAEDKHLQCIITQGPQLIEEALKQICDTVDAGDETMYRISEVKTTAYIQQKIARVVERGLPPSLEERFVARALETPVLSVKREQSTLTVVEDDCTGIDEGLKMDSFDSQSSAPSTAPSIVFSEVSTVSSTAVTTPADSASSEITNLQRQRVALDFIITSYMSPKLAAHLLGHFQSPQSPINFTPLEQHMEQLAKLKAEALATRSLGDFSRKRELDEEEAAEERAEKKRKQDEEDKRRKASQSRGVKDLAKANVVGMKKMSDFFAKKPAAKTKS</sequence>
<dbReference type="PANTHER" id="PTHR13383:SF11">
    <property type="entry name" value="RIBONUCLEASE H2 SUBUNIT B"/>
    <property type="match status" value="1"/>
</dbReference>
<dbReference type="PANTHER" id="PTHR13383">
    <property type="entry name" value="RIBONUCLEASE H2 SUBUNIT B"/>
    <property type="match status" value="1"/>
</dbReference>
<dbReference type="GeneID" id="19970408"/>
<feature type="compositionally biased region" description="Basic and acidic residues" evidence="6">
    <location>
        <begin position="377"/>
        <end position="392"/>
    </location>
</feature>
<feature type="domain" description="Ribonuclease H2 subunit B wHTH" evidence="7">
    <location>
        <begin position="128"/>
        <end position="325"/>
    </location>
</feature>
<evidence type="ECO:0000313" key="10">
    <source>
        <dbReference type="Proteomes" id="UP000030752"/>
    </source>
</evidence>
<dbReference type="eggNOG" id="ENOG502SCDS">
    <property type="taxonomic scope" value="Eukaryota"/>
</dbReference>
<evidence type="ECO:0000256" key="1">
    <source>
        <dbReference type="ARBA" id="ARBA00004123"/>
    </source>
</evidence>
<evidence type="ECO:0000256" key="5">
    <source>
        <dbReference type="ARBA" id="ARBA00033464"/>
    </source>
</evidence>
<evidence type="ECO:0000256" key="3">
    <source>
        <dbReference type="ARBA" id="ARBA00023242"/>
    </source>
</evidence>
<dbReference type="InterPro" id="IPR041195">
    <property type="entry name" value="Rnh202_N"/>
</dbReference>
<protein>
    <recommendedName>
        <fullName evidence="2">Ribonuclease H2 subunit B</fullName>
    </recommendedName>
    <alternativeName>
        <fullName evidence="5">Ribonuclease HI subunit B</fullName>
    </alternativeName>
</protein>